<comment type="caution">
    <text evidence="2">The sequence shown here is derived from an EMBL/GenBank/DDBJ whole genome shotgun (WGS) entry which is preliminary data.</text>
</comment>
<dbReference type="EMBL" id="QBKR01000001">
    <property type="protein sequence ID" value="PTX64931.1"/>
    <property type="molecule type" value="Genomic_DNA"/>
</dbReference>
<sequence length="30" mass="3144">MGKSNIGLWIVLLLAVILIGGLVMNFVTAS</sequence>
<proteinExistence type="predicted"/>
<gene>
    <name evidence="2" type="ORF">C8P63_101152</name>
</gene>
<evidence type="ECO:0000313" key="2">
    <source>
        <dbReference type="EMBL" id="PTX64931.1"/>
    </source>
</evidence>
<dbReference type="Proteomes" id="UP000244240">
    <property type="component" value="Unassembled WGS sequence"/>
</dbReference>
<name>A0A2T6C9F1_9BACL</name>
<keyword evidence="1" id="KW-0472">Membrane</keyword>
<dbReference type="AlphaFoldDB" id="A0A2T6C9F1"/>
<keyword evidence="3" id="KW-1185">Reference proteome</keyword>
<keyword evidence="1" id="KW-1133">Transmembrane helix</keyword>
<keyword evidence="1" id="KW-0812">Transmembrane</keyword>
<accession>A0A2T6C9F1</accession>
<evidence type="ECO:0000313" key="3">
    <source>
        <dbReference type="Proteomes" id="UP000244240"/>
    </source>
</evidence>
<reference evidence="2 3" key="1">
    <citation type="submission" date="2018-04" db="EMBL/GenBank/DDBJ databases">
        <title>Genomic Encyclopedia of Archaeal and Bacterial Type Strains, Phase II (KMG-II): from individual species to whole genera.</title>
        <authorList>
            <person name="Goeker M."/>
        </authorList>
    </citation>
    <scope>NUCLEOTIDE SEQUENCE [LARGE SCALE GENOMIC DNA]</scope>
    <source>
        <strain evidence="2 3">DSM 45787</strain>
    </source>
</reference>
<feature type="transmembrane region" description="Helical" evidence="1">
    <location>
        <begin position="6"/>
        <end position="27"/>
    </location>
</feature>
<evidence type="ECO:0000256" key="1">
    <source>
        <dbReference type="SAM" id="Phobius"/>
    </source>
</evidence>
<organism evidence="2 3">
    <name type="scientific">Melghirimyces profundicolus</name>
    <dbReference type="NCBI Taxonomy" id="1242148"/>
    <lineage>
        <taxon>Bacteria</taxon>
        <taxon>Bacillati</taxon>
        <taxon>Bacillota</taxon>
        <taxon>Bacilli</taxon>
        <taxon>Bacillales</taxon>
        <taxon>Thermoactinomycetaceae</taxon>
        <taxon>Melghirimyces</taxon>
    </lineage>
</organism>
<protein>
    <submittedName>
        <fullName evidence="2">Uncharacterized protein</fullName>
    </submittedName>
</protein>